<dbReference type="GeneID" id="30200930"/>
<feature type="compositionally biased region" description="Acidic residues" evidence="1">
    <location>
        <begin position="92"/>
        <end position="116"/>
    </location>
</feature>
<dbReference type="Proteomes" id="UP000094112">
    <property type="component" value="Unassembled WGS sequence"/>
</dbReference>
<keyword evidence="3" id="KW-1185">Reference proteome</keyword>
<accession>A0A1E3NYF9</accession>
<name>A0A1E3NYF9_WICAA</name>
<feature type="region of interest" description="Disordered" evidence="1">
    <location>
        <begin position="92"/>
        <end position="137"/>
    </location>
</feature>
<organism evidence="2 3">
    <name type="scientific">Wickerhamomyces anomalus (strain ATCC 58044 / CBS 1984 / NCYC 433 / NRRL Y-366-8)</name>
    <name type="common">Yeast</name>
    <name type="synonym">Hansenula anomala</name>
    <dbReference type="NCBI Taxonomy" id="683960"/>
    <lineage>
        <taxon>Eukaryota</taxon>
        <taxon>Fungi</taxon>
        <taxon>Dikarya</taxon>
        <taxon>Ascomycota</taxon>
        <taxon>Saccharomycotina</taxon>
        <taxon>Saccharomycetes</taxon>
        <taxon>Phaffomycetales</taxon>
        <taxon>Wickerhamomycetaceae</taxon>
        <taxon>Wickerhamomyces</taxon>
    </lineage>
</organism>
<evidence type="ECO:0000256" key="1">
    <source>
        <dbReference type="SAM" id="MobiDB-lite"/>
    </source>
</evidence>
<reference evidence="2 3" key="1">
    <citation type="journal article" date="2016" name="Proc. Natl. Acad. Sci. U.S.A.">
        <title>Comparative genomics of biotechnologically important yeasts.</title>
        <authorList>
            <person name="Riley R."/>
            <person name="Haridas S."/>
            <person name="Wolfe K.H."/>
            <person name="Lopes M.R."/>
            <person name="Hittinger C.T."/>
            <person name="Goeker M."/>
            <person name="Salamov A.A."/>
            <person name="Wisecaver J.H."/>
            <person name="Long T.M."/>
            <person name="Calvey C.H."/>
            <person name="Aerts A.L."/>
            <person name="Barry K.W."/>
            <person name="Choi C."/>
            <person name="Clum A."/>
            <person name="Coughlan A.Y."/>
            <person name="Deshpande S."/>
            <person name="Douglass A.P."/>
            <person name="Hanson S.J."/>
            <person name="Klenk H.-P."/>
            <person name="LaButti K.M."/>
            <person name="Lapidus A."/>
            <person name="Lindquist E.A."/>
            <person name="Lipzen A.M."/>
            <person name="Meier-Kolthoff J.P."/>
            <person name="Ohm R.A."/>
            <person name="Otillar R.P."/>
            <person name="Pangilinan J.L."/>
            <person name="Peng Y."/>
            <person name="Rokas A."/>
            <person name="Rosa C.A."/>
            <person name="Scheuner C."/>
            <person name="Sibirny A.A."/>
            <person name="Slot J.C."/>
            <person name="Stielow J.B."/>
            <person name="Sun H."/>
            <person name="Kurtzman C.P."/>
            <person name="Blackwell M."/>
            <person name="Grigoriev I.V."/>
            <person name="Jeffries T.W."/>
        </authorList>
    </citation>
    <scope>NUCLEOTIDE SEQUENCE [LARGE SCALE GENOMIC DNA]</scope>
    <source>
        <strain evidence="3">ATCC 58044 / CBS 1984 / NCYC 433 / NRRL Y-366-8</strain>
    </source>
</reference>
<evidence type="ECO:0000313" key="3">
    <source>
        <dbReference type="Proteomes" id="UP000094112"/>
    </source>
</evidence>
<evidence type="ECO:0000313" key="2">
    <source>
        <dbReference type="EMBL" id="ODQ58030.1"/>
    </source>
</evidence>
<gene>
    <name evidence="2" type="ORF">WICANDRAFT_64178</name>
</gene>
<proteinExistence type="predicted"/>
<sequence length="162" mass="18708">MSNSSLTSFVNSTDNDTIYNALSFIDKHTFNISNFALDNVNYGSIFTNTALALIASSIVFIGSNAPLTRAESAPEEIEQKKIETEKVEELQEEYYQDYESEESDEVEEEEEAEIDQDYQGYASDEDSDEEEGTEWERRQKSREIFYQLLDLVDNKDLYLNEE</sequence>
<dbReference type="EMBL" id="KV454212">
    <property type="protein sequence ID" value="ODQ58030.1"/>
    <property type="molecule type" value="Genomic_DNA"/>
</dbReference>
<feature type="compositionally biased region" description="Acidic residues" evidence="1">
    <location>
        <begin position="123"/>
        <end position="133"/>
    </location>
</feature>
<protein>
    <submittedName>
        <fullName evidence="2">Uncharacterized protein</fullName>
    </submittedName>
</protein>
<dbReference type="RefSeq" id="XP_019037237.1">
    <property type="nucleotide sequence ID" value="XM_019183684.1"/>
</dbReference>
<dbReference type="AlphaFoldDB" id="A0A1E3NYF9"/>